<protein>
    <submittedName>
        <fullName evidence="3">Putative secreted protein</fullName>
    </submittedName>
</protein>
<name>A0A2M4C726_9DIPT</name>
<sequence length="131" mass="14311">MRACVCVCRGCWFIAALLFRWCTPSRAPSSSRVLRWEVPSLLGPRGLSRCCCCCKSGRREPGNAVPADHTTGIGVKRTKDKQASAQPTGTNGPVGRTTTVQMKQIRTLATRVEAQPRLRPPSAPFSPKTDR</sequence>
<dbReference type="AlphaFoldDB" id="A0A2M4C726"/>
<feature type="region of interest" description="Disordered" evidence="1">
    <location>
        <begin position="61"/>
        <end position="99"/>
    </location>
</feature>
<keyword evidence="2" id="KW-0732">Signal</keyword>
<accession>A0A2M4C726</accession>
<feature type="chain" id="PRO_5014844022" evidence="2">
    <location>
        <begin position="28"/>
        <end position="131"/>
    </location>
</feature>
<organism evidence="3">
    <name type="scientific">Anopheles marajoara</name>
    <dbReference type="NCBI Taxonomy" id="58244"/>
    <lineage>
        <taxon>Eukaryota</taxon>
        <taxon>Metazoa</taxon>
        <taxon>Ecdysozoa</taxon>
        <taxon>Arthropoda</taxon>
        <taxon>Hexapoda</taxon>
        <taxon>Insecta</taxon>
        <taxon>Pterygota</taxon>
        <taxon>Neoptera</taxon>
        <taxon>Endopterygota</taxon>
        <taxon>Diptera</taxon>
        <taxon>Nematocera</taxon>
        <taxon>Culicoidea</taxon>
        <taxon>Culicidae</taxon>
        <taxon>Anophelinae</taxon>
        <taxon>Anopheles</taxon>
    </lineage>
</organism>
<feature type="region of interest" description="Disordered" evidence="1">
    <location>
        <begin position="111"/>
        <end position="131"/>
    </location>
</feature>
<feature type="compositionally biased region" description="Polar residues" evidence="1">
    <location>
        <begin position="83"/>
        <end position="99"/>
    </location>
</feature>
<proteinExistence type="predicted"/>
<feature type="signal peptide" evidence="2">
    <location>
        <begin position="1"/>
        <end position="27"/>
    </location>
</feature>
<dbReference type="EMBL" id="GGFJ01011918">
    <property type="protein sequence ID" value="MBW61059.1"/>
    <property type="molecule type" value="Transcribed_RNA"/>
</dbReference>
<evidence type="ECO:0000256" key="1">
    <source>
        <dbReference type="SAM" id="MobiDB-lite"/>
    </source>
</evidence>
<evidence type="ECO:0000313" key="3">
    <source>
        <dbReference type="EMBL" id="MBW61059.1"/>
    </source>
</evidence>
<reference evidence="3" key="1">
    <citation type="submission" date="2018-01" db="EMBL/GenBank/DDBJ databases">
        <title>An insight into the sialome of Amazonian anophelines.</title>
        <authorList>
            <person name="Ribeiro J.M."/>
            <person name="Scarpassa V."/>
            <person name="Calvo E."/>
        </authorList>
    </citation>
    <scope>NUCLEOTIDE SEQUENCE</scope>
    <source>
        <tissue evidence="3">Salivary glands</tissue>
    </source>
</reference>
<evidence type="ECO:0000256" key="2">
    <source>
        <dbReference type="SAM" id="SignalP"/>
    </source>
</evidence>